<dbReference type="Gene3D" id="3.40.630.30">
    <property type="match status" value="1"/>
</dbReference>
<dbReference type="InterPro" id="IPR013653">
    <property type="entry name" value="GCN5-like_dom"/>
</dbReference>
<feature type="domain" description="N-acetyltransferase" evidence="1">
    <location>
        <begin position="145"/>
        <end position="286"/>
    </location>
</feature>
<proteinExistence type="predicted"/>
<gene>
    <name evidence="2" type="ORF">GCM10007096_08310</name>
</gene>
<evidence type="ECO:0000313" key="2">
    <source>
        <dbReference type="EMBL" id="GGH77025.1"/>
    </source>
</evidence>
<comment type="caution">
    <text evidence="2">The sequence shown here is derived from an EMBL/GenBank/DDBJ whole genome shotgun (WGS) entry which is preliminary data.</text>
</comment>
<dbReference type="PROSITE" id="PS51186">
    <property type="entry name" value="GNAT"/>
    <property type="match status" value="1"/>
</dbReference>
<reference evidence="2" key="1">
    <citation type="journal article" date="2014" name="Int. J. Syst. Evol. Microbiol.">
        <title>Complete genome sequence of Corynebacterium casei LMG S-19264T (=DSM 44701T), isolated from a smear-ripened cheese.</title>
        <authorList>
            <consortium name="US DOE Joint Genome Institute (JGI-PGF)"/>
            <person name="Walter F."/>
            <person name="Albersmeier A."/>
            <person name="Kalinowski J."/>
            <person name="Ruckert C."/>
        </authorList>
    </citation>
    <scope>NUCLEOTIDE SEQUENCE</scope>
    <source>
        <strain evidence="2">CGMCC 1.12777</strain>
    </source>
</reference>
<dbReference type="AlphaFoldDB" id="A0A8J3EKV9"/>
<protein>
    <submittedName>
        <fullName evidence="2">Acetyltransferase</fullName>
    </submittedName>
</protein>
<sequence length="286" mass="31699">MNYYTSQNAEAFLNIVEPLLLENEVANTLALGILGALTHHDPGLRMEGEPYMAYVADDQGPLLILLMTPPQNLIICGSTKSLNETMILAVKNLESVDVPGFIGVKALVDPFVAAYNAYYQSTSKLEMNQRIYRLDSVKPPKNMKGQLRVATLEDLPLIKEWIHAFDMEAIGRSNHVDKRAEQSIATGATHIWEDEGKAVSMAKSSRPSKRGITVTNVYTPDAFRGKGYASNCVAALSQKLLDQGYHYCTLYTDLTNPTSNHIYQNIGYRVVTDSVAYKINKNPPIV</sequence>
<dbReference type="GO" id="GO:0016747">
    <property type="term" value="F:acyltransferase activity, transferring groups other than amino-acyl groups"/>
    <property type="evidence" value="ECO:0007669"/>
    <property type="project" value="InterPro"/>
</dbReference>
<evidence type="ECO:0000259" key="1">
    <source>
        <dbReference type="PROSITE" id="PS51186"/>
    </source>
</evidence>
<dbReference type="Pfam" id="PF08445">
    <property type="entry name" value="FR47"/>
    <property type="match status" value="1"/>
</dbReference>
<dbReference type="SUPFAM" id="SSF55729">
    <property type="entry name" value="Acyl-CoA N-acyltransferases (Nat)"/>
    <property type="match status" value="1"/>
</dbReference>
<accession>A0A8J3EKV9</accession>
<dbReference type="RefSeq" id="WP_188496138.1">
    <property type="nucleotide sequence ID" value="NZ_BMFV01000004.1"/>
</dbReference>
<dbReference type="Proteomes" id="UP000656813">
    <property type="component" value="Unassembled WGS sequence"/>
</dbReference>
<dbReference type="InterPro" id="IPR016181">
    <property type="entry name" value="Acyl_CoA_acyltransferase"/>
</dbReference>
<organism evidence="2 3">
    <name type="scientific">Pullulanibacillus pueri</name>
    <dbReference type="NCBI Taxonomy" id="1437324"/>
    <lineage>
        <taxon>Bacteria</taxon>
        <taxon>Bacillati</taxon>
        <taxon>Bacillota</taxon>
        <taxon>Bacilli</taxon>
        <taxon>Bacillales</taxon>
        <taxon>Sporolactobacillaceae</taxon>
        <taxon>Pullulanibacillus</taxon>
    </lineage>
</organism>
<dbReference type="CDD" id="cd04301">
    <property type="entry name" value="NAT_SF"/>
    <property type="match status" value="1"/>
</dbReference>
<name>A0A8J3EKV9_9BACL</name>
<dbReference type="EMBL" id="BMFV01000004">
    <property type="protein sequence ID" value="GGH77025.1"/>
    <property type="molecule type" value="Genomic_DNA"/>
</dbReference>
<reference evidence="2" key="2">
    <citation type="submission" date="2020-09" db="EMBL/GenBank/DDBJ databases">
        <authorList>
            <person name="Sun Q."/>
            <person name="Zhou Y."/>
        </authorList>
    </citation>
    <scope>NUCLEOTIDE SEQUENCE</scope>
    <source>
        <strain evidence="2">CGMCC 1.12777</strain>
    </source>
</reference>
<dbReference type="InterPro" id="IPR000182">
    <property type="entry name" value="GNAT_dom"/>
</dbReference>
<keyword evidence="3" id="KW-1185">Reference proteome</keyword>
<evidence type="ECO:0000313" key="3">
    <source>
        <dbReference type="Proteomes" id="UP000656813"/>
    </source>
</evidence>